<dbReference type="AlphaFoldDB" id="A0A9D2MNV1"/>
<evidence type="ECO:0000313" key="10">
    <source>
        <dbReference type="Proteomes" id="UP000886883"/>
    </source>
</evidence>
<dbReference type="InterPro" id="IPR001405">
    <property type="entry name" value="UPF0758"/>
</dbReference>
<dbReference type="EMBL" id="DWXE01000006">
    <property type="protein sequence ID" value="HJB90193.1"/>
    <property type="molecule type" value="Genomic_DNA"/>
</dbReference>
<dbReference type="InterPro" id="IPR046778">
    <property type="entry name" value="UPF0758_N"/>
</dbReference>
<dbReference type="PANTHER" id="PTHR30471">
    <property type="entry name" value="DNA REPAIR PROTEIN RADC"/>
    <property type="match status" value="1"/>
</dbReference>
<gene>
    <name evidence="9" type="primary">radC</name>
    <name evidence="9" type="ORF">H9763_01865</name>
</gene>
<protein>
    <submittedName>
        <fullName evidence="9">DNA repair protein RadC</fullName>
    </submittedName>
</protein>
<dbReference type="NCBIfam" id="TIGR00608">
    <property type="entry name" value="radc"/>
    <property type="match status" value="1"/>
</dbReference>
<evidence type="ECO:0000256" key="5">
    <source>
        <dbReference type="ARBA" id="ARBA00022833"/>
    </source>
</evidence>
<dbReference type="GO" id="GO:0046872">
    <property type="term" value="F:metal ion binding"/>
    <property type="evidence" value="ECO:0007669"/>
    <property type="project" value="UniProtKB-KW"/>
</dbReference>
<evidence type="ECO:0000259" key="8">
    <source>
        <dbReference type="PROSITE" id="PS50249"/>
    </source>
</evidence>
<evidence type="ECO:0000256" key="7">
    <source>
        <dbReference type="RuleBase" id="RU003797"/>
    </source>
</evidence>
<keyword evidence="5" id="KW-0862">Zinc</keyword>
<dbReference type="Pfam" id="PF20582">
    <property type="entry name" value="UPF0758_N"/>
    <property type="match status" value="1"/>
</dbReference>
<evidence type="ECO:0000256" key="6">
    <source>
        <dbReference type="ARBA" id="ARBA00023049"/>
    </source>
</evidence>
<evidence type="ECO:0000256" key="1">
    <source>
        <dbReference type="ARBA" id="ARBA00010243"/>
    </source>
</evidence>
<keyword evidence="4" id="KW-0378">Hydrolase</keyword>
<reference evidence="9" key="1">
    <citation type="journal article" date="2021" name="PeerJ">
        <title>Extensive microbial diversity within the chicken gut microbiome revealed by metagenomics and culture.</title>
        <authorList>
            <person name="Gilroy R."/>
            <person name="Ravi A."/>
            <person name="Getino M."/>
            <person name="Pursley I."/>
            <person name="Horton D.L."/>
            <person name="Alikhan N.F."/>
            <person name="Baker D."/>
            <person name="Gharbi K."/>
            <person name="Hall N."/>
            <person name="Watson M."/>
            <person name="Adriaenssens E.M."/>
            <person name="Foster-Nyarko E."/>
            <person name="Jarju S."/>
            <person name="Secka A."/>
            <person name="Antonio M."/>
            <person name="Oren A."/>
            <person name="Chaudhuri R.R."/>
            <person name="La Ragione R."/>
            <person name="Hildebrand F."/>
            <person name="Pallen M.J."/>
        </authorList>
    </citation>
    <scope>NUCLEOTIDE SEQUENCE</scope>
    <source>
        <strain evidence="9">USAMLcec3-2134</strain>
    </source>
</reference>
<dbReference type="GO" id="GO:0008237">
    <property type="term" value="F:metallopeptidase activity"/>
    <property type="evidence" value="ECO:0007669"/>
    <property type="project" value="UniProtKB-KW"/>
</dbReference>
<dbReference type="Pfam" id="PF04002">
    <property type="entry name" value="RadC"/>
    <property type="match status" value="1"/>
</dbReference>
<dbReference type="PANTHER" id="PTHR30471:SF3">
    <property type="entry name" value="UPF0758 PROTEIN YEES-RELATED"/>
    <property type="match status" value="1"/>
</dbReference>
<comment type="similarity">
    <text evidence="1 7">Belongs to the UPF0758 family.</text>
</comment>
<evidence type="ECO:0000256" key="3">
    <source>
        <dbReference type="ARBA" id="ARBA00022723"/>
    </source>
</evidence>
<keyword evidence="2" id="KW-0645">Protease</keyword>
<keyword evidence="6" id="KW-0482">Metalloprotease</keyword>
<reference evidence="9" key="2">
    <citation type="submission" date="2021-04" db="EMBL/GenBank/DDBJ databases">
        <authorList>
            <person name="Gilroy R."/>
        </authorList>
    </citation>
    <scope>NUCLEOTIDE SEQUENCE</scope>
    <source>
        <strain evidence="9">USAMLcec3-2134</strain>
    </source>
</reference>
<sequence length="238" mass="25710">MGKKRRDDLPYEKFLQKGAESLTDAELLAILLRTGPIPGPEAPKAHLDCPALALAQQVLALPAGGRSGLSGLPSLSPAQLMEIRGIGEVKAVRLCCVAELGRRLSLCTRPQLPAFPDPATAAAYCRPLMEGEGGTVERVILLLLDAKGRLIHERVLAIGTVNSAPVSPREVFLQALKYQAVHFILLHNHPSQDVKPSREDAEITERLAGLGEMMQLTMLDHIIVGGTNYFSFREAGLL</sequence>
<dbReference type="CDD" id="cd08071">
    <property type="entry name" value="MPN_DUF2466"/>
    <property type="match status" value="1"/>
</dbReference>
<dbReference type="NCBIfam" id="NF000642">
    <property type="entry name" value="PRK00024.1"/>
    <property type="match status" value="1"/>
</dbReference>
<dbReference type="GO" id="GO:0006508">
    <property type="term" value="P:proteolysis"/>
    <property type="evidence" value="ECO:0007669"/>
    <property type="project" value="UniProtKB-KW"/>
</dbReference>
<dbReference type="Proteomes" id="UP000886883">
    <property type="component" value="Unassembled WGS sequence"/>
</dbReference>
<name>A0A9D2MNV1_9FIRM</name>
<dbReference type="InterPro" id="IPR025657">
    <property type="entry name" value="RadC_JAB"/>
</dbReference>
<accession>A0A9D2MNV1</accession>
<evidence type="ECO:0000256" key="4">
    <source>
        <dbReference type="ARBA" id="ARBA00022801"/>
    </source>
</evidence>
<evidence type="ECO:0000313" key="9">
    <source>
        <dbReference type="EMBL" id="HJB90193.1"/>
    </source>
</evidence>
<evidence type="ECO:0000256" key="2">
    <source>
        <dbReference type="ARBA" id="ARBA00022670"/>
    </source>
</evidence>
<dbReference type="Gene3D" id="3.40.140.10">
    <property type="entry name" value="Cytidine Deaminase, domain 2"/>
    <property type="match status" value="1"/>
</dbReference>
<proteinExistence type="inferred from homology"/>
<feature type="domain" description="MPN" evidence="8">
    <location>
        <begin position="114"/>
        <end position="238"/>
    </location>
</feature>
<keyword evidence="3" id="KW-0479">Metal-binding</keyword>
<organism evidence="9 10">
    <name type="scientific">Candidatus Eisenbergiella merdigallinarum</name>
    <dbReference type="NCBI Taxonomy" id="2838552"/>
    <lineage>
        <taxon>Bacteria</taxon>
        <taxon>Bacillati</taxon>
        <taxon>Bacillota</taxon>
        <taxon>Clostridia</taxon>
        <taxon>Lachnospirales</taxon>
        <taxon>Lachnospiraceae</taxon>
        <taxon>Eisenbergiella</taxon>
    </lineage>
</organism>
<dbReference type="PROSITE" id="PS50249">
    <property type="entry name" value="MPN"/>
    <property type="match status" value="1"/>
</dbReference>
<comment type="caution">
    <text evidence="9">The sequence shown here is derived from an EMBL/GenBank/DDBJ whole genome shotgun (WGS) entry which is preliminary data.</text>
</comment>
<dbReference type="InterPro" id="IPR037518">
    <property type="entry name" value="MPN"/>
</dbReference>